<proteinExistence type="predicted"/>
<dbReference type="PANTHER" id="PTHR30273">
    <property type="entry name" value="PERIPLASMIC SIGNAL SENSOR AND SIGMA FACTOR ACTIVATOR FECR-RELATED"/>
    <property type="match status" value="1"/>
</dbReference>
<comment type="caution">
    <text evidence="4">The sequence shown here is derived from an EMBL/GenBank/DDBJ whole genome shotgun (WGS) entry which is preliminary data.</text>
</comment>
<reference evidence="4" key="1">
    <citation type="submission" date="2021-06" db="EMBL/GenBank/DDBJ databases">
        <authorList>
            <person name="Huq M.A."/>
        </authorList>
    </citation>
    <scope>NUCLEOTIDE SEQUENCE</scope>
    <source>
        <strain evidence="4">MAH-26</strain>
    </source>
</reference>
<dbReference type="EMBL" id="JAHSPG010000013">
    <property type="protein sequence ID" value="MBV4358780.1"/>
    <property type="molecule type" value="Genomic_DNA"/>
</dbReference>
<accession>A0A9E2SES7</accession>
<dbReference type="Pfam" id="PF04773">
    <property type="entry name" value="FecR"/>
    <property type="match status" value="1"/>
</dbReference>
<evidence type="ECO:0000259" key="2">
    <source>
        <dbReference type="Pfam" id="PF04773"/>
    </source>
</evidence>
<keyword evidence="1" id="KW-0812">Transmembrane</keyword>
<dbReference type="FunFam" id="2.60.120.1440:FF:000001">
    <property type="entry name" value="Putative anti-sigma factor"/>
    <property type="match status" value="1"/>
</dbReference>
<feature type="transmembrane region" description="Helical" evidence="1">
    <location>
        <begin position="95"/>
        <end position="114"/>
    </location>
</feature>
<name>A0A9E2SES7_9BACT</name>
<organism evidence="4 5">
    <name type="scientific">Pinibacter aurantiacus</name>
    <dbReference type="NCBI Taxonomy" id="2851599"/>
    <lineage>
        <taxon>Bacteria</taxon>
        <taxon>Pseudomonadati</taxon>
        <taxon>Bacteroidota</taxon>
        <taxon>Chitinophagia</taxon>
        <taxon>Chitinophagales</taxon>
        <taxon>Chitinophagaceae</taxon>
        <taxon>Pinibacter</taxon>
    </lineage>
</organism>
<dbReference type="GO" id="GO:0016989">
    <property type="term" value="F:sigma factor antagonist activity"/>
    <property type="evidence" value="ECO:0007669"/>
    <property type="project" value="TreeGrafter"/>
</dbReference>
<evidence type="ECO:0000313" key="4">
    <source>
        <dbReference type="EMBL" id="MBV4358780.1"/>
    </source>
</evidence>
<keyword evidence="1" id="KW-0472">Membrane</keyword>
<keyword evidence="5" id="KW-1185">Reference proteome</keyword>
<dbReference type="InterPro" id="IPR006860">
    <property type="entry name" value="FecR"/>
</dbReference>
<dbReference type="AlphaFoldDB" id="A0A9E2SES7"/>
<dbReference type="PANTHER" id="PTHR30273:SF2">
    <property type="entry name" value="PROTEIN FECR"/>
    <property type="match status" value="1"/>
</dbReference>
<evidence type="ECO:0000259" key="3">
    <source>
        <dbReference type="Pfam" id="PF16344"/>
    </source>
</evidence>
<sequence length="397" mass="44148">MKPDRQMHTDDDAYRAAYLIAGYIKRTLSTREHEELDAWVEASDENMKLFEDLTDEDNIGQAMSYFKSLNIDAAYNRVKAKIPFESPAKKTWPKFISIAIAASVIILVSIIWLVKHNDIATGNKDWAKQQGDSSVDIAAGTHRATLHLANGKTILLDHTKKGILVNEDGVSIENSGESISYTGTAEGSDAMNTIDVPKGGQYTLQLSDGTTVWLNAASSITYPVSFTGRERKITLTGEAFFDVAPNAHQPFLVHTGEVDITVLGTRFNVQAYREENMIRTTLVAGKVRVSTAKQSQELSLGRQALYRQGDLIVSEADTAAAMAWKNGNFSFRGEPIENVMRQVARWYDVQVEYKEKINQHFTAEISRDVPLSKMLGLLQKTSSVHFNINNRTIIVSP</sequence>
<feature type="domain" description="FecR protein" evidence="2">
    <location>
        <begin position="193"/>
        <end position="288"/>
    </location>
</feature>
<dbReference type="RefSeq" id="WP_217792500.1">
    <property type="nucleotide sequence ID" value="NZ_JAHSPG010000013.1"/>
</dbReference>
<evidence type="ECO:0000256" key="1">
    <source>
        <dbReference type="SAM" id="Phobius"/>
    </source>
</evidence>
<dbReference type="Pfam" id="PF16344">
    <property type="entry name" value="FecR_C"/>
    <property type="match status" value="1"/>
</dbReference>
<dbReference type="Proteomes" id="UP000812270">
    <property type="component" value="Unassembled WGS sequence"/>
</dbReference>
<feature type="domain" description="Protein FecR C-terminal" evidence="3">
    <location>
        <begin position="329"/>
        <end position="395"/>
    </location>
</feature>
<gene>
    <name evidence="4" type="ORF">KTO63_16565</name>
</gene>
<dbReference type="InterPro" id="IPR012373">
    <property type="entry name" value="Ferrdict_sens_TM"/>
</dbReference>
<dbReference type="InterPro" id="IPR032508">
    <property type="entry name" value="FecR_C"/>
</dbReference>
<keyword evidence="1" id="KW-1133">Transmembrane helix</keyword>
<evidence type="ECO:0000313" key="5">
    <source>
        <dbReference type="Proteomes" id="UP000812270"/>
    </source>
</evidence>
<protein>
    <submittedName>
        <fullName evidence="4">FecR domain-containing protein</fullName>
    </submittedName>
</protein>